<dbReference type="Pfam" id="PF04542">
    <property type="entry name" value="Sigma70_r2"/>
    <property type="match status" value="1"/>
</dbReference>
<feature type="domain" description="RNA polymerase sigma factor 70 region 4 type 2" evidence="8">
    <location>
        <begin position="121"/>
        <end position="173"/>
    </location>
</feature>
<accession>A0A8H9HDR8</accession>
<reference evidence="9" key="1">
    <citation type="journal article" date="2014" name="Int. J. Syst. Evol. Microbiol.">
        <title>Complete genome sequence of Corynebacterium casei LMG S-19264T (=DSM 44701T), isolated from a smear-ripened cheese.</title>
        <authorList>
            <consortium name="US DOE Joint Genome Institute (JGI-PGF)"/>
            <person name="Walter F."/>
            <person name="Albersmeier A."/>
            <person name="Kalinowski J."/>
            <person name="Ruckert C."/>
        </authorList>
    </citation>
    <scope>NUCLEOTIDE SEQUENCE</scope>
    <source>
        <strain evidence="9">JCM 4434</strain>
    </source>
</reference>
<dbReference type="NCBIfam" id="TIGR02937">
    <property type="entry name" value="sigma70-ECF"/>
    <property type="match status" value="1"/>
</dbReference>
<proteinExistence type="inferred from homology"/>
<evidence type="ECO:0000256" key="4">
    <source>
        <dbReference type="ARBA" id="ARBA00023125"/>
    </source>
</evidence>
<dbReference type="PANTHER" id="PTHR43133">
    <property type="entry name" value="RNA POLYMERASE ECF-TYPE SIGMA FACTO"/>
    <property type="match status" value="1"/>
</dbReference>
<dbReference type="Gene3D" id="1.10.1740.10">
    <property type="match status" value="1"/>
</dbReference>
<feature type="domain" description="RNA polymerase sigma-70 region 2" evidence="7">
    <location>
        <begin position="23"/>
        <end position="88"/>
    </location>
</feature>
<evidence type="ECO:0000256" key="1">
    <source>
        <dbReference type="ARBA" id="ARBA00010641"/>
    </source>
</evidence>
<keyword evidence="4" id="KW-0238">DNA-binding</keyword>
<evidence type="ECO:0000256" key="2">
    <source>
        <dbReference type="ARBA" id="ARBA00023015"/>
    </source>
</evidence>
<dbReference type="SUPFAM" id="SSF88659">
    <property type="entry name" value="Sigma3 and sigma4 domains of RNA polymerase sigma factors"/>
    <property type="match status" value="1"/>
</dbReference>
<dbReference type="InterPro" id="IPR013325">
    <property type="entry name" value="RNA_pol_sigma_r2"/>
</dbReference>
<dbReference type="Pfam" id="PF08281">
    <property type="entry name" value="Sigma70_r4_2"/>
    <property type="match status" value="1"/>
</dbReference>
<feature type="region of interest" description="Disordered" evidence="6">
    <location>
        <begin position="171"/>
        <end position="212"/>
    </location>
</feature>
<feature type="compositionally biased region" description="Low complexity" evidence="6">
    <location>
        <begin position="176"/>
        <end position="191"/>
    </location>
</feature>
<dbReference type="PANTHER" id="PTHR43133:SF8">
    <property type="entry name" value="RNA POLYMERASE SIGMA FACTOR HI_1459-RELATED"/>
    <property type="match status" value="1"/>
</dbReference>
<dbReference type="EMBL" id="BMUB01000001">
    <property type="protein sequence ID" value="GGU58530.1"/>
    <property type="molecule type" value="Genomic_DNA"/>
</dbReference>
<organism evidence="9 10">
    <name type="scientific">Kitasatospora aureofaciens</name>
    <name type="common">Streptomyces aureofaciens</name>
    <dbReference type="NCBI Taxonomy" id="1894"/>
    <lineage>
        <taxon>Bacteria</taxon>
        <taxon>Bacillati</taxon>
        <taxon>Actinomycetota</taxon>
        <taxon>Actinomycetes</taxon>
        <taxon>Kitasatosporales</taxon>
        <taxon>Streptomycetaceae</taxon>
        <taxon>Kitasatospora</taxon>
    </lineage>
</organism>
<reference evidence="9" key="2">
    <citation type="submission" date="2020-09" db="EMBL/GenBank/DDBJ databases">
        <authorList>
            <person name="Sun Q."/>
            <person name="Ohkuma M."/>
        </authorList>
    </citation>
    <scope>NUCLEOTIDE SEQUENCE</scope>
    <source>
        <strain evidence="9">JCM 4434</strain>
    </source>
</reference>
<gene>
    <name evidence="9" type="ORF">GCM10010502_06580</name>
</gene>
<evidence type="ECO:0000259" key="7">
    <source>
        <dbReference type="Pfam" id="PF04542"/>
    </source>
</evidence>
<dbReference type="GO" id="GO:0016987">
    <property type="term" value="F:sigma factor activity"/>
    <property type="evidence" value="ECO:0007669"/>
    <property type="project" value="UniProtKB-KW"/>
</dbReference>
<keyword evidence="2" id="KW-0805">Transcription regulation</keyword>
<comment type="caution">
    <text evidence="9">The sequence shown here is derived from an EMBL/GenBank/DDBJ whole genome shotgun (WGS) entry which is preliminary data.</text>
</comment>
<evidence type="ECO:0000256" key="6">
    <source>
        <dbReference type="SAM" id="MobiDB-lite"/>
    </source>
</evidence>
<dbReference type="GO" id="GO:0003677">
    <property type="term" value="F:DNA binding"/>
    <property type="evidence" value="ECO:0007669"/>
    <property type="project" value="UniProtKB-KW"/>
</dbReference>
<dbReference type="AlphaFoldDB" id="A0A8H9HDR8"/>
<evidence type="ECO:0008006" key="11">
    <source>
        <dbReference type="Google" id="ProtNLM"/>
    </source>
</evidence>
<dbReference type="Proteomes" id="UP000610124">
    <property type="component" value="Unassembled WGS sequence"/>
</dbReference>
<dbReference type="InterPro" id="IPR036388">
    <property type="entry name" value="WH-like_DNA-bd_sf"/>
</dbReference>
<dbReference type="InterPro" id="IPR007627">
    <property type="entry name" value="RNA_pol_sigma70_r2"/>
</dbReference>
<comment type="similarity">
    <text evidence="1">Belongs to the sigma-70 factor family. ECF subfamily.</text>
</comment>
<dbReference type="InterPro" id="IPR014284">
    <property type="entry name" value="RNA_pol_sigma-70_dom"/>
</dbReference>
<dbReference type="InterPro" id="IPR013249">
    <property type="entry name" value="RNA_pol_sigma70_r4_t2"/>
</dbReference>
<dbReference type="GO" id="GO:0006352">
    <property type="term" value="P:DNA-templated transcription initiation"/>
    <property type="evidence" value="ECO:0007669"/>
    <property type="project" value="InterPro"/>
</dbReference>
<evidence type="ECO:0000313" key="10">
    <source>
        <dbReference type="Proteomes" id="UP000610124"/>
    </source>
</evidence>
<evidence type="ECO:0000256" key="5">
    <source>
        <dbReference type="ARBA" id="ARBA00023163"/>
    </source>
</evidence>
<sequence length="212" mass="22645">MSAEHPIAPPSRDPAAFAVFYQQQFDAVLGFVTRRTDSVHLAADLTADIFLTALEQADNYDARRGTPAAWLYGIARNVVASHFRGSAREFRAVARIAGQRMLDDQDVSAIEERIDAAREARALAARHAALSEPLRAVLDLVTVDGLAVRETAKALGITAATARVRLHRARKALQKAAPPTGTPGSTDSTATRGTPETHDTAGTSVNLLEVAP</sequence>
<evidence type="ECO:0000313" key="9">
    <source>
        <dbReference type="EMBL" id="GGU58530.1"/>
    </source>
</evidence>
<keyword evidence="3" id="KW-0731">Sigma factor</keyword>
<dbReference type="SUPFAM" id="SSF88946">
    <property type="entry name" value="Sigma2 domain of RNA polymerase sigma factors"/>
    <property type="match status" value="1"/>
</dbReference>
<dbReference type="InterPro" id="IPR013324">
    <property type="entry name" value="RNA_pol_sigma_r3/r4-like"/>
</dbReference>
<evidence type="ECO:0000256" key="3">
    <source>
        <dbReference type="ARBA" id="ARBA00023082"/>
    </source>
</evidence>
<dbReference type="InterPro" id="IPR039425">
    <property type="entry name" value="RNA_pol_sigma-70-like"/>
</dbReference>
<protein>
    <recommendedName>
        <fullName evidence="11">RNA polymerase subunit sigma</fullName>
    </recommendedName>
</protein>
<name>A0A8H9HDR8_KITAU</name>
<keyword evidence="5" id="KW-0804">Transcription</keyword>
<dbReference type="Gene3D" id="1.10.10.10">
    <property type="entry name" value="Winged helix-like DNA-binding domain superfamily/Winged helix DNA-binding domain"/>
    <property type="match status" value="1"/>
</dbReference>
<evidence type="ECO:0000259" key="8">
    <source>
        <dbReference type="Pfam" id="PF08281"/>
    </source>
</evidence>
<dbReference type="RefSeq" id="WP_078938471.1">
    <property type="nucleotide sequence ID" value="NZ_BMUB01000001.1"/>
</dbReference>
<dbReference type="GeneID" id="97483835"/>
<dbReference type="CDD" id="cd06171">
    <property type="entry name" value="Sigma70_r4"/>
    <property type="match status" value="1"/>
</dbReference>